<dbReference type="AlphaFoldDB" id="A0AAV4P5B8"/>
<accession>A0AAV4P5B8</accession>
<dbReference type="Proteomes" id="UP001054945">
    <property type="component" value="Unassembled WGS sequence"/>
</dbReference>
<gene>
    <name evidence="1" type="ORF">CEXT_269901</name>
</gene>
<reference evidence="1 2" key="1">
    <citation type="submission" date="2021-06" db="EMBL/GenBank/DDBJ databases">
        <title>Caerostris extrusa draft genome.</title>
        <authorList>
            <person name="Kono N."/>
            <person name="Arakawa K."/>
        </authorList>
    </citation>
    <scope>NUCLEOTIDE SEQUENCE [LARGE SCALE GENOMIC DNA]</scope>
</reference>
<comment type="caution">
    <text evidence="1">The sequence shown here is derived from an EMBL/GenBank/DDBJ whole genome shotgun (WGS) entry which is preliminary data.</text>
</comment>
<dbReference type="EMBL" id="BPLR01003996">
    <property type="protein sequence ID" value="GIX91124.1"/>
    <property type="molecule type" value="Genomic_DNA"/>
</dbReference>
<evidence type="ECO:0000313" key="1">
    <source>
        <dbReference type="EMBL" id="GIX91124.1"/>
    </source>
</evidence>
<protein>
    <submittedName>
        <fullName evidence="1">Uncharacterized protein</fullName>
    </submittedName>
</protein>
<sequence length="82" mass="8952">MKCAFHNSPRHLVCCLTINFQPTASNEYSQVAVGAPLISTIPTSQDAHPAFTSINVVATHPLSSQQSFWMKLLDNLSSSTYV</sequence>
<name>A0AAV4P5B8_CAEEX</name>
<proteinExistence type="predicted"/>
<evidence type="ECO:0000313" key="2">
    <source>
        <dbReference type="Proteomes" id="UP001054945"/>
    </source>
</evidence>
<organism evidence="1 2">
    <name type="scientific">Caerostris extrusa</name>
    <name type="common">Bark spider</name>
    <name type="synonym">Caerostris bankana</name>
    <dbReference type="NCBI Taxonomy" id="172846"/>
    <lineage>
        <taxon>Eukaryota</taxon>
        <taxon>Metazoa</taxon>
        <taxon>Ecdysozoa</taxon>
        <taxon>Arthropoda</taxon>
        <taxon>Chelicerata</taxon>
        <taxon>Arachnida</taxon>
        <taxon>Araneae</taxon>
        <taxon>Araneomorphae</taxon>
        <taxon>Entelegynae</taxon>
        <taxon>Araneoidea</taxon>
        <taxon>Araneidae</taxon>
        <taxon>Caerostris</taxon>
    </lineage>
</organism>
<keyword evidence="2" id="KW-1185">Reference proteome</keyword>